<reference evidence="14" key="3">
    <citation type="submission" date="2023-05" db="EMBL/GenBank/DDBJ databases">
        <authorList>
            <person name="Smith C.H."/>
        </authorList>
    </citation>
    <scope>NUCLEOTIDE SEQUENCE</scope>
    <source>
        <strain evidence="14">CHS0354</strain>
        <tissue evidence="14">Mantle</tissue>
    </source>
</reference>
<evidence type="ECO:0000256" key="8">
    <source>
        <dbReference type="ARBA" id="ARBA00023157"/>
    </source>
</evidence>
<keyword evidence="7" id="KW-0221">Differentiation</keyword>
<dbReference type="AlphaFoldDB" id="A0AAE0S142"/>
<evidence type="ECO:0000256" key="9">
    <source>
        <dbReference type="ARBA" id="ARBA00023180"/>
    </source>
</evidence>
<feature type="compositionally biased region" description="Basic and acidic residues" evidence="11">
    <location>
        <begin position="339"/>
        <end position="356"/>
    </location>
</feature>
<dbReference type="PANTHER" id="PTHR11309:SF96">
    <property type="entry name" value="SECRETED FRIZZLED-RELATED PROTEIN 3"/>
    <property type="match status" value="1"/>
</dbReference>
<dbReference type="InterPro" id="IPR020067">
    <property type="entry name" value="Frizzled_dom"/>
</dbReference>
<organism evidence="14 15">
    <name type="scientific">Potamilus streckersoni</name>
    <dbReference type="NCBI Taxonomy" id="2493646"/>
    <lineage>
        <taxon>Eukaryota</taxon>
        <taxon>Metazoa</taxon>
        <taxon>Spiralia</taxon>
        <taxon>Lophotrochozoa</taxon>
        <taxon>Mollusca</taxon>
        <taxon>Bivalvia</taxon>
        <taxon>Autobranchia</taxon>
        <taxon>Heteroconchia</taxon>
        <taxon>Palaeoheterodonta</taxon>
        <taxon>Unionida</taxon>
        <taxon>Unionoidea</taxon>
        <taxon>Unionidae</taxon>
        <taxon>Ambleminae</taxon>
        <taxon>Lampsilini</taxon>
        <taxon>Potamilus</taxon>
    </lineage>
</organism>
<accession>A0AAE0S142</accession>
<dbReference type="PROSITE" id="PS50038">
    <property type="entry name" value="FZ"/>
    <property type="match status" value="1"/>
</dbReference>
<dbReference type="EMBL" id="JAEAOA010000695">
    <property type="protein sequence ID" value="KAK3583293.1"/>
    <property type="molecule type" value="Genomic_DNA"/>
</dbReference>
<comment type="caution">
    <text evidence="10">Lacks conserved residue(s) required for the propagation of feature annotation.</text>
</comment>
<keyword evidence="5" id="KW-0879">Wnt signaling pathway</keyword>
<keyword evidence="4" id="KW-0964">Secreted</keyword>
<dbReference type="InterPro" id="IPR008993">
    <property type="entry name" value="TIMP-like_OB-fold"/>
</dbReference>
<feature type="disulfide bond" evidence="10">
    <location>
        <begin position="49"/>
        <end position="110"/>
    </location>
</feature>
<dbReference type="PANTHER" id="PTHR11309">
    <property type="entry name" value="FRIZZLED"/>
    <property type="match status" value="1"/>
</dbReference>
<evidence type="ECO:0000259" key="13">
    <source>
        <dbReference type="PROSITE" id="PS50189"/>
    </source>
</evidence>
<sequence>MCVISSTIYMTMAPKYVSARTLNLFSILMVLNYIHDGYGSRMYKGIDRCEPIKIPMCKTMPYNMTRMPNHLYHSTQENANLAIEQFHELIKTNCSADLLFFLCAMFAPICTPEFQPDAIPPCRSVCESSRQGCEPLMIQHNVSWPDALNCDLLPQYDRGVCVSPDAIVSTMPNYTTTEGQGKYRPGEGNGHECKCKKPTQPTKKLYLKGKYEYAIAVRLEFIRIINGENSISKAIVLKVLKSRKVQIFDHTEVELWTNSSCVCPQLSSGREYFIIGHEDQASNKLLFTDSTLVSRWNKKWEKKFQRWNTTKKGKESNKCKRNKNKNQEETKCKRKKIPKEKSAENLVKKNNKEDKIKRNRGRSKPTENNRTGRARTRENSGDP</sequence>
<dbReference type="Gene3D" id="1.10.2000.10">
    <property type="entry name" value="Frizzled cysteine-rich domain"/>
    <property type="match status" value="1"/>
</dbReference>
<evidence type="ECO:0000256" key="3">
    <source>
        <dbReference type="ARBA" id="ARBA00022473"/>
    </source>
</evidence>
<comment type="subcellular location">
    <subcellularLocation>
        <location evidence="1">Secreted</location>
    </subcellularLocation>
</comment>
<feature type="disulfide bond" evidence="10">
    <location>
        <begin position="57"/>
        <end position="103"/>
    </location>
</feature>
<keyword evidence="15" id="KW-1185">Reference proteome</keyword>
<comment type="caution">
    <text evidence="14">The sequence shown here is derived from an EMBL/GenBank/DDBJ whole genome shotgun (WGS) entry which is preliminary data.</text>
</comment>
<dbReference type="SMART" id="SM00063">
    <property type="entry name" value="FRI"/>
    <property type="match status" value="1"/>
</dbReference>
<dbReference type="Gene3D" id="2.40.50.120">
    <property type="match status" value="1"/>
</dbReference>
<dbReference type="InterPro" id="IPR015526">
    <property type="entry name" value="Frizzled/SFRP"/>
</dbReference>
<evidence type="ECO:0000256" key="5">
    <source>
        <dbReference type="ARBA" id="ARBA00022687"/>
    </source>
</evidence>
<evidence type="ECO:0000256" key="4">
    <source>
        <dbReference type="ARBA" id="ARBA00022525"/>
    </source>
</evidence>
<evidence type="ECO:0000259" key="12">
    <source>
        <dbReference type="PROSITE" id="PS50038"/>
    </source>
</evidence>
<name>A0AAE0S142_9BIVA</name>
<keyword evidence="9" id="KW-0325">Glycoprotein</keyword>
<dbReference type="InterPro" id="IPR001134">
    <property type="entry name" value="Netrin_domain"/>
</dbReference>
<feature type="domain" description="FZ" evidence="12">
    <location>
        <begin position="48"/>
        <end position="164"/>
    </location>
</feature>
<dbReference type="GO" id="GO:0090090">
    <property type="term" value="P:negative regulation of canonical Wnt signaling pathway"/>
    <property type="evidence" value="ECO:0007669"/>
    <property type="project" value="UniProtKB-ARBA"/>
</dbReference>
<dbReference type="InterPro" id="IPR018933">
    <property type="entry name" value="Netrin_module_non-TIMP"/>
</dbReference>
<comment type="similarity">
    <text evidence="2">Belongs to the secreted frizzled-related protein (sFRP) family.</text>
</comment>
<dbReference type="PROSITE" id="PS50189">
    <property type="entry name" value="NTR"/>
    <property type="match status" value="1"/>
</dbReference>
<keyword evidence="8 10" id="KW-1015">Disulfide bond</keyword>
<evidence type="ECO:0000256" key="2">
    <source>
        <dbReference type="ARBA" id="ARBA00010054"/>
    </source>
</evidence>
<dbReference type="Pfam" id="PF01759">
    <property type="entry name" value="NTR"/>
    <property type="match status" value="1"/>
</dbReference>
<dbReference type="GO" id="GO:0017147">
    <property type="term" value="F:Wnt-protein binding"/>
    <property type="evidence" value="ECO:0007669"/>
    <property type="project" value="TreeGrafter"/>
</dbReference>
<dbReference type="InterPro" id="IPR036790">
    <property type="entry name" value="Frizzled_dom_sf"/>
</dbReference>
<evidence type="ECO:0000256" key="11">
    <source>
        <dbReference type="SAM" id="MobiDB-lite"/>
    </source>
</evidence>
<evidence type="ECO:0000313" key="14">
    <source>
        <dbReference type="EMBL" id="KAK3583293.1"/>
    </source>
</evidence>
<dbReference type="SUPFAM" id="SSF63501">
    <property type="entry name" value="Frizzled cysteine-rich domain"/>
    <property type="match status" value="1"/>
</dbReference>
<evidence type="ECO:0000256" key="7">
    <source>
        <dbReference type="ARBA" id="ARBA00022782"/>
    </source>
</evidence>
<proteinExistence type="inferred from homology"/>
<reference evidence="14" key="1">
    <citation type="journal article" date="2021" name="Genome Biol. Evol.">
        <title>A High-Quality Reference Genome for a Parasitic Bivalve with Doubly Uniparental Inheritance (Bivalvia: Unionida).</title>
        <authorList>
            <person name="Smith C.H."/>
        </authorList>
    </citation>
    <scope>NUCLEOTIDE SEQUENCE</scope>
    <source>
        <strain evidence="14">CHS0354</strain>
    </source>
</reference>
<dbReference type="GO" id="GO:0060070">
    <property type="term" value="P:canonical Wnt signaling pathway"/>
    <property type="evidence" value="ECO:0007669"/>
    <property type="project" value="TreeGrafter"/>
</dbReference>
<evidence type="ECO:0000256" key="10">
    <source>
        <dbReference type="PROSITE-ProRule" id="PRU00090"/>
    </source>
</evidence>
<keyword evidence="6" id="KW-0732">Signal</keyword>
<dbReference type="GO" id="GO:0030154">
    <property type="term" value="P:cell differentiation"/>
    <property type="evidence" value="ECO:0007669"/>
    <property type="project" value="UniProtKB-KW"/>
</dbReference>
<keyword evidence="3" id="KW-0217">Developmental protein</keyword>
<feature type="disulfide bond" evidence="10">
    <location>
        <begin position="126"/>
        <end position="150"/>
    </location>
</feature>
<dbReference type="GO" id="GO:0035567">
    <property type="term" value="P:non-canonical Wnt signaling pathway"/>
    <property type="evidence" value="ECO:0007669"/>
    <property type="project" value="TreeGrafter"/>
</dbReference>
<evidence type="ECO:0000256" key="6">
    <source>
        <dbReference type="ARBA" id="ARBA00022729"/>
    </source>
</evidence>
<evidence type="ECO:0000313" key="15">
    <source>
        <dbReference type="Proteomes" id="UP001195483"/>
    </source>
</evidence>
<dbReference type="SUPFAM" id="SSF50242">
    <property type="entry name" value="TIMP-like"/>
    <property type="match status" value="1"/>
</dbReference>
<dbReference type="Pfam" id="PF01392">
    <property type="entry name" value="Fz"/>
    <property type="match status" value="1"/>
</dbReference>
<dbReference type="GO" id="GO:0005615">
    <property type="term" value="C:extracellular space"/>
    <property type="evidence" value="ECO:0007669"/>
    <property type="project" value="TreeGrafter"/>
</dbReference>
<protein>
    <recommendedName>
        <fullName evidence="16">Secreted frizzled-related protein 3</fullName>
    </recommendedName>
</protein>
<gene>
    <name evidence="14" type="ORF">CHS0354_011183</name>
</gene>
<dbReference type="FunFam" id="1.10.2000.10:FF:000005">
    <property type="entry name" value="secreted frizzled-related protein 4"/>
    <property type="match status" value="1"/>
</dbReference>
<dbReference type="SMART" id="SM00643">
    <property type="entry name" value="C345C"/>
    <property type="match status" value="1"/>
</dbReference>
<reference evidence="14" key="2">
    <citation type="journal article" date="2021" name="Genome Biol. Evol.">
        <title>Developing a high-quality reference genome for a parasitic bivalve with doubly uniparental inheritance (Bivalvia: Unionida).</title>
        <authorList>
            <person name="Smith C.H."/>
        </authorList>
    </citation>
    <scope>NUCLEOTIDE SEQUENCE</scope>
    <source>
        <strain evidence="14">CHS0354</strain>
        <tissue evidence="14">Mantle</tissue>
    </source>
</reference>
<feature type="domain" description="NTR" evidence="13">
    <location>
        <begin position="193"/>
        <end position="319"/>
    </location>
</feature>
<evidence type="ECO:0008006" key="16">
    <source>
        <dbReference type="Google" id="ProtNLM"/>
    </source>
</evidence>
<dbReference type="Proteomes" id="UP001195483">
    <property type="component" value="Unassembled WGS sequence"/>
</dbReference>
<dbReference type="GO" id="GO:0005737">
    <property type="term" value="C:cytoplasm"/>
    <property type="evidence" value="ECO:0007669"/>
    <property type="project" value="TreeGrafter"/>
</dbReference>
<evidence type="ECO:0000256" key="1">
    <source>
        <dbReference type="ARBA" id="ARBA00004613"/>
    </source>
</evidence>
<feature type="region of interest" description="Disordered" evidence="11">
    <location>
        <begin position="311"/>
        <end position="383"/>
    </location>
</feature>